<dbReference type="Proteomes" id="UP000257127">
    <property type="component" value="Unassembled WGS sequence"/>
</dbReference>
<keyword evidence="2" id="KW-1185">Reference proteome</keyword>
<evidence type="ECO:0000313" key="1">
    <source>
        <dbReference type="EMBL" id="RFC53308.1"/>
    </source>
</evidence>
<comment type="caution">
    <text evidence="1">The sequence shown here is derived from an EMBL/GenBank/DDBJ whole genome shotgun (WGS) entry which is preliminary data.</text>
</comment>
<gene>
    <name evidence="1" type="ORF">DXU93_13985</name>
</gene>
<reference evidence="1 2" key="1">
    <citation type="submission" date="2018-08" db="EMBL/GenBank/DDBJ databases">
        <title>The draft genome squence of Brumimicrobium sp. N62.</title>
        <authorList>
            <person name="Du Z.-J."/>
            <person name="Luo H.-R."/>
        </authorList>
    </citation>
    <scope>NUCLEOTIDE SEQUENCE [LARGE SCALE GENOMIC DNA]</scope>
    <source>
        <strain evidence="1 2">N62</strain>
    </source>
</reference>
<dbReference type="OrthoDB" id="1403331at2"/>
<dbReference type="EMBL" id="QURB01000010">
    <property type="protein sequence ID" value="RFC53308.1"/>
    <property type="molecule type" value="Genomic_DNA"/>
</dbReference>
<protein>
    <submittedName>
        <fullName evidence="1">Uncharacterized protein</fullName>
    </submittedName>
</protein>
<dbReference type="AlphaFoldDB" id="A0A3E1EUV3"/>
<organism evidence="1 2">
    <name type="scientific">Brumimicrobium aurantiacum</name>
    <dbReference type="NCBI Taxonomy" id="1737063"/>
    <lineage>
        <taxon>Bacteria</taxon>
        <taxon>Pseudomonadati</taxon>
        <taxon>Bacteroidota</taxon>
        <taxon>Flavobacteriia</taxon>
        <taxon>Flavobacteriales</taxon>
        <taxon>Crocinitomicaceae</taxon>
        <taxon>Brumimicrobium</taxon>
    </lineage>
</organism>
<sequence length="530" mass="61357">MIKNNLITGLLLISLALFNICFGQTENFEIIEGEEVKKGRKDYIPAIKRGDNKVFILKSQLSYFGSGDYTLEVYNEAMNLQSSNEVVLPGRDMSITRLEHLEGQLYVFVEEFDKNSKTNTIYIGILSEEGTISGELVEISQFELESRRKVNDFQTTLSADSTMFLITVTPPELDKEQEVKRQFITIDLDLQEVENFEIEFDYLEDNFYISQTHLDVEGNIHMLSYTSIEESKRGLFFKEVDREAKLLTLYDGSNNVEEYDFPFQDSEASYISQIKLKTDKQGNIRCAGFYSDAKGNSTKGIFSFTIDSKTKEISEISSKPFEESYLNEFLTDRQLKKKKKKEKKKKDNPYERLHNFKIRDLVMRDDGGFYLIAEYYLYRVTTTTDANGNTRTTNHYYYNDLMVISVQKDNEIEWNKKVSKYQHTTNDGGYYSGIVFGLNKDNSLNIIFNDNVDNLELVTHDNRTNMRYKHLRTVLVNFDLSGEAKKTLLMNNKKSNAILVPHLSLTSKENDIILYSQVKKATKLINILLN</sequence>
<name>A0A3E1EUV3_9FLAO</name>
<evidence type="ECO:0000313" key="2">
    <source>
        <dbReference type="Proteomes" id="UP000257127"/>
    </source>
</evidence>
<accession>A0A3E1EUV3</accession>
<proteinExistence type="predicted"/>
<dbReference type="RefSeq" id="WP_116881929.1">
    <property type="nucleotide sequence ID" value="NZ_QURB01000010.1"/>
</dbReference>